<dbReference type="GO" id="GO:0009368">
    <property type="term" value="C:endopeptidase Clp complex"/>
    <property type="evidence" value="ECO:0007669"/>
    <property type="project" value="TreeGrafter"/>
</dbReference>
<proteinExistence type="inferred from homology"/>
<dbReference type="eggNOG" id="COG0740">
    <property type="taxonomic scope" value="Bacteria"/>
</dbReference>
<protein>
    <recommendedName>
        <fullName evidence="7 12">ATP-dependent Clp protease proteolytic subunit</fullName>
        <ecNumber evidence="7 10">3.4.21.92</ecNumber>
    </recommendedName>
    <alternativeName>
        <fullName evidence="7">Endopeptidase Clp</fullName>
    </alternativeName>
</protein>
<dbReference type="InterPro" id="IPR029045">
    <property type="entry name" value="ClpP/crotonase-like_dom_sf"/>
</dbReference>
<keyword evidence="3 7" id="KW-0645">Protease</keyword>
<keyword evidence="5 7" id="KW-0720">Serine protease</keyword>
<evidence type="ECO:0000256" key="6">
    <source>
        <dbReference type="ARBA" id="ARBA00034021"/>
    </source>
</evidence>
<dbReference type="FunFam" id="3.90.226.10:FF:000001">
    <property type="entry name" value="ATP-dependent Clp protease proteolytic subunit"/>
    <property type="match status" value="1"/>
</dbReference>
<dbReference type="GO" id="GO:0005737">
    <property type="term" value="C:cytoplasm"/>
    <property type="evidence" value="ECO:0007669"/>
    <property type="project" value="UniProtKB-SubCell"/>
</dbReference>
<dbReference type="GO" id="GO:0004176">
    <property type="term" value="F:ATP-dependent peptidase activity"/>
    <property type="evidence" value="ECO:0007669"/>
    <property type="project" value="InterPro"/>
</dbReference>
<dbReference type="PROSITE" id="PS00381">
    <property type="entry name" value="CLP_PROTEASE_SER"/>
    <property type="match status" value="1"/>
</dbReference>
<feature type="active site" description="Nucleophile" evidence="7">
    <location>
        <position position="101"/>
    </location>
</feature>
<dbReference type="EC" id="3.4.21.92" evidence="7 10"/>
<keyword evidence="2 7" id="KW-0963">Cytoplasm</keyword>
<dbReference type="Pfam" id="PF00574">
    <property type="entry name" value="CLP_protease"/>
    <property type="match status" value="1"/>
</dbReference>
<evidence type="ECO:0000256" key="5">
    <source>
        <dbReference type="ARBA" id="ARBA00022825"/>
    </source>
</evidence>
<dbReference type="NCBIfam" id="TIGR00493">
    <property type="entry name" value="clpP"/>
    <property type="match status" value="1"/>
</dbReference>
<comment type="subunit">
    <text evidence="7">Fourteen ClpP subunits assemble into 2 heptameric rings which stack back to back to give a disk-like structure with a central cavity, resembling the structure of eukaryotic proteasomes.</text>
</comment>
<evidence type="ECO:0000256" key="9">
    <source>
        <dbReference type="PROSITE-ProRule" id="PRU10086"/>
    </source>
</evidence>
<dbReference type="GO" id="GO:0004252">
    <property type="term" value="F:serine-type endopeptidase activity"/>
    <property type="evidence" value="ECO:0007669"/>
    <property type="project" value="UniProtKB-UniRule"/>
</dbReference>
<dbReference type="GO" id="GO:0006515">
    <property type="term" value="P:protein quality control for misfolded or incompletely synthesized proteins"/>
    <property type="evidence" value="ECO:0007669"/>
    <property type="project" value="TreeGrafter"/>
</dbReference>
<comment type="catalytic activity">
    <reaction evidence="6 7 9">
        <text>Hydrolysis of proteins to small peptides in the presence of ATP and magnesium. alpha-casein is the usual test substrate. In the absence of ATP, only oligopeptides shorter than five residues are hydrolyzed (such as succinyl-Leu-Tyr-|-NHMec, and Leu-Tyr-Leu-|-Tyr-Trp, in which cleavage of the -Tyr-|-Leu- and -Tyr-|-Trp bonds also occurs).</text>
        <dbReference type="EC" id="3.4.21.92"/>
    </reaction>
</comment>
<dbReference type="InParanoid" id="Q01ZP8"/>
<keyword evidence="4 7" id="KW-0378">Hydrolase</keyword>
<dbReference type="InterPro" id="IPR033135">
    <property type="entry name" value="ClpP_His_AS"/>
</dbReference>
<organism evidence="13">
    <name type="scientific">Solibacter usitatus (strain Ellin6076)</name>
    <dbReference type="NCBI Taxonomy" id="234267"/>
    <lineage>
        <taxon>Bacteria</taxon>
        <taxon>Pseudomonadati</taxon>
        <taxon>Acidobacteriota</taxon>
        <taxon>Terriglobia</taxon>
        <taxon>Bryobacterales</taxon>
        <taxon>Solibacteraceae</taxon>
        <taxon>Candidatus Solibacter</taxon>
    </lineage>
</organism>
<dbReference type="Gene3D" id="3.90.226.10">
    <property type="entry name" value="2-enoyl-CoA Hydratase, Chain A, domain 1"/>
    <property type="match status" value="1"/>
</dbReference>
<evidence type="ECO:0000256" key="10">
    <source>
        <dbReference type="RuleBase" id="RU000549"/>
    </source>
</evidence>
<dbReference type="SUPFAM" id="SSF52096">
    <property type="entry name" value="ClpP/crotonase"/>
    <property type="match status" value="1"/>
</dbReference>
<feature type="active site" evidence="7 9">
    <location>
        <position position="126"/>
    </location>
</feature>
<dbReference type="InterPro" id="IPR018215">
    <property type="entry name" value="ClpP_Ser_AS"/>
</dbReference>
<dbReference type="AlphaFoldDB" id="Q01ZP8"/>
<dbReference type="PANTHER" id="PTHR10381:SF70">
    <property type="entry name" value="ATP-DEPENDENT CLP PROTEASE PROTEOLYTIC SUBUNIT"/>
    <property type="match status" value="1"/>
</dbReference>
<dbReference type="MEROPS" id="S14.001"/>
<sequence length="206" mass="22554">MGQSVLVPMVVEQTSRGERAYDIYSRLLKENIIFLGTPIDDQVANLIIAQLLFLEAEDPEKDISIYVNSPGGSITAGLAILDTMAFIRPDIVTICVGQAASMAAVLLAKGTKGKRFSLPNSRIMIHQPSMQGLAGQAADIDIYAREILRMREILNSMLADATGQSIERVAKDVDRDYIMEPDQAVNYGMIDRVITSRDLSPVPIKS</sequence>
<dbReference type="PROSITE" id="PS00382">
    <property type="entry name" value="CLP_PROTEASE_HIS"/>
    <property type="match status" value="1"/>
</dbReference>
<dbReference type="CDD" id="cd07017">
    <property type="entry name" value="S14_ClpP_2"/>
    <property type="match status" value="1"/>
</dbReference>
<dbReference type="NCBIfam" id="NF009205">
    <property type="entry name" value="PRK12553.1"/>
    <property type="match status" value="1"/>
</dbReference>
<dbReference type="STRING" id="234267.Acid_3900"/>
<evidence type="ECO:0000313" key="13">
    <source>
        <dbReference type="EMBL" id="ABJ84867.1"/>
    </source>
</evidence>
<dbReference type="EMBL" id="CP000473">
    <property type="protein sequence ID" value="ABJ84867.1"/>
    <property type="molecule type" value="Genomic_DNA"/>
</dbReference>
<comment type="function">
    <text evidence="7 11">Cleaves peptides in various proteins in a process that requires ATP hydrolysis. Has a chymotrypsin-like activity. Plays a major role in the degradation of misfolded proteins.</text>
</comment>
<dbReference type="PRINTS" id="PR00127">
    <property type="entry name" value="CLPPROTEASEP"/>
</dbReference>
<dbReference type="OrthoDB" id="9802800at2"/>
<dbReference type="HAMAP" id="MF_00444">
    <property type="entry name" value="ClpP"/>
    <property type="match status" value="1"/>
</dbReference>
<evidence type="ECO:0000256" key="11">
    <source>
        <dbReference type="RuleBase" id="RU000550"/>
    </source>
</evidence>
<comment type="similarity">
    <text evidence="1 7 12">Belongs to the peptidase S14 family.</text>
</comment>
<evidence type="ECO:0000256" key="8">
    <source>
        <dbReference type="PROSITE-ProRule" id="PRU10085"/>
    </source>
</evidence>
<comment type="subcellular location">
    <subcellularLocation>
        <location evidence="7">Cytoplasm</location>
    </subcellularLocation>
</comment>
<dbReference type="InterPro" id="IPR023562">
    <property type="entry name" value="ClpP/TepA"/>
</dbReference>
<reference evidence="13" key="1">
    <citation type="submission" date="2006-10" db="EMBL/GenBank/DDBJ databases">
        <title>Complete sequence of Solibacter usitatus Ellin6076.</title>
        <authorList>
            <consortium name="US DOE Joint Genome Institute"/>
            <person name="Copeland A."/>
            <person name="Lucas S."/>
            <person name="Lapidus A."/>
            <person name="Barry K."/>
            <person name="Detter J.C."/>
            <person name="Glavina del Rio T."/>
            <person name="Hammon N."/>
            <person name="Israni S."/>
            <person name="Dalin E."/>
            <person name="Tice H."/>
            <person name="Pitluck S."/>
            <person name="Thompson L.S."/>
            <person name="Brettin T."/>
            <person name="Bruce D."/>
            <person name="Han C."/>
            <person name="Tapia R."/>
            <person name="Gilna P."/>
            <person name="Schmutz J."/>
            <person name="Larimer F."/>
            <person name="Land M."/>
            <person name="Hauser L."/>
            <person name="Kyrpides N."/>
            <person name="Mikhailova N."/>
            <person name="Janssen P.H."/>
            <person name="Kuske C.R."/>
            <person name="Richardson P."/>
        </authorList>
    </citation>
    <scope>NUCLEOTIDE SEQUENCE</scope>
    <source>
        <strain evidence="13">Ellin6076</strain>
    </source>
</reference>
<evidence type="ECO:0000256" key="12">
    <source>
        <dbReference type="RuleBase" id="RU003567"/>
    </source>
</evidence>
<name>Q01ZP8_SOLUE</name>
<dbReference type="InterPro" id="IPR001907">
    <property type="entry name" value="ClpP"/>
</dbReference>
<dbReference type="KEGG" id="sus:Acid_3900"/>
<dbReference type="NCBIfam" id="NF001368">
    <property type="entry name" value="PRK00277.1"/>
    <property type="match status" value="1"/>
</dbReference>
<dbReference type="HOGENOM" id="CLU_058707_3_2_0"/>
<dbReference type="PANTHER" id="PTHR10381">
    <property type="entry name" value="ATP-DEPENDENT CLP PROTEASE PROTEOLYTIC SUBUNIT"/>
    <property type="match status" value="1"/>
</dbReference>
<evidence type="ECO:0000256" key="7">
    <source>
        <dbReference type="HAMAP-Rule" id="MF_00444"/>
    </source>
</evidence>
<dbReference type="FunCoup" id="Q01ZP8">
    <property type="interactions" value="539"/>
</dbReference>
<evidence type="ECO:0000256" key="1">
    <source>
        <dbReference type="ARBA" id="ARBA00007039"/>
    </source>
</evidence>
<dbReference type="GO" id="GO:0051117">
    <property type="term" value="F:ATPase binding"/>
    <property type="evidence" value="ECO:0007669"/>
    <property type="project" value="TreeGrafter"/>
</dbReference>
<evidence type="ECO:0000256" key="3">
    <source>
        <dbReference type="ARBA" id="ARBA00022670"/>
    </source>
</evidence>
<feature type="active site" evidence="8">
    <location>
        <position position="101"/>
    </location>
</feature>
<evidence type="ECO:0000256" key="4">
    <source>
        <dbReference type="ARBA" id="ARBA00022801"/>
    </source>
</evidence>
<gene>
    <name evidence="7" type="primary">clpP</name>
    <name evidence="13" type="ordered locus">Acid_3900</name>
</gene>
<evidence type="ECO:0000256" key="2">
    <source>
        <dbReference type="ARBA" id="ARBA00022490"/>
    </source>
</evidence>
<accession>Q01ZP8</accession>